<gene>
    <name evidence="4" type="ORF">CSCA_4714</name>
</gene>
<dbReference type="RefSeq" id="WP_029163418.1">
    <property type="nucleotide sequence ID" value="NZ_CP009933.1"/>
</dbReference>
<comment type="function">
    <text evidence="3">Catalyzes the epimerization of the C3' and C5'positions of dTDP-6-deoxy-D-xylo-4-hexulose, forming dTDP-6-deoxy-L-lyxo-4-hexulose.</text>
</comment>
<dbReference type="SUPFAM" id="SSF51182">
    <property type="entry name" value="RmlC-like cupins"/>
    <property type="match status" value="1"/>
</dbReference>
<comment type="subunit">
    <text evidence="3">Homodimer.</text>
</comment>
<evidence type="ECO:0000256" key="1">
    <source>
        <dbReference type="PIRSR" id="PIRSR600888-1"/>
    </source>
</evidence>
<reference evidence="4 5" key="1">
    <citation type="journal article" date="2015" name="J. Biotechnol.">
        <title>Complete genome sequence of a malodorant-producing acetogen, Clostridium scatologenes ATCC 25775(T).</title>
        <authorList>
            <person name="Zhu Z."/>
            <person name="Guo T."/>
            <person name="Zheng H."/>
            <person name="Song T."/>
            <person name="Ouyang P."/>
            <person name="Xie J."/>
        </authorList>
    </citation>
    <scope>NUCLEOTIDE SEQUENCE [LARGE SCALE GENOMIC DNA]</scope>
    <source>
        <strain evidence="4 5">ATCC 25775</strain>
    </source>
</reference>
<dbReference type="GO" id="GO:0019305">
    <property type="term" value="P:dTDP-rhamnose biosynthetic process"/>
    <property type="evidence" value="ECO:0007669"/>
    <property type="project" value="UniProtKB-UniRule"/>
</dbReference>
<evidence type="ECO:0000313" key="4">
    <source>
        <dbReference type="EMBL" id="AKA71839.1"/>
    </source>
</evidence>
<dbReference type="GO" id="GO:0000271">
    <property type="term" value="P:polysaccharide biosynthetic process"/>
    <property type="evidence" value="ECO:0007669"/>
    <property type="project" value="TreeGrafter"/>
</dbReference>
<dbReference type="EC" id="5.1.3.13" evidence="3"/>
<dbReference type="InterPro" id="IPR014710">
    <property type="entry name" value="RmlC-like_jellyroll"/>
</dbReference>
<dbReference type="Proteomes" id="UP000033115">
    <property type="component" value="Chromosome"/>
</dbReference>
<dbReference type="NCBIfam" id="TIGR01221">
    <property type="entry name" value="rmlC"/>
    <property type="match status" value="1"/>
</dbReference>
<organism evidence="4 5">
    <name type="scientific">Clostridium scatologenes</name>
    <dbReference type="NCBI Taxonomy" id="1548"/>
    <lineage>
        <taxon>Bacteria</taxon>
        <taxon>Bacillati</taxon>
        <taxon>Bacillota</taxon>
        <taxon>Clostridia</taxon>
        <taxon>Eubacteriales</taxon>
        <taxon>Clostridiaceae</taxon>
        <taxon>Clostridium</taxon>
    </lineage>
</organism>
<evidence type="ECO:0000256" key="3">
    <source>
        <dbReference type="RuleBase" id="RU364069"/>
    </source>
</evidence>
<feature type="active site" description="Proton acceptor" evidence="1">
    <location>
        <position position="62"/>
    </location>
</feature>
<accession>A0A0E3K3Q4</accession>
<evidence type="ECO:0000256" key="2">
    <source>
        <dbReference type="PIRSR" id="PIRSR600888-3"/>
    </source>
</evidence>
<comment type="pathway">
    <text evidence="3">Carbohydrate biosynthesis; dTDP-L-rhamnose biosynthesis.</text>
</comment>
<dbReference type="GO" id="GO:0005829">
    <property type="term" value="C:cytosol"/>
    <property type="evidence" value="ECO:0007669"/>
    <property type="project" value="TreeGrafter"/>
</dbReference>
<comment type="similarity">
    <text evidence="3">Belongs to the dTDP-4-dehydrorhamnose 3,5-epimerase family.</text>
</comment>
<name>A0A0E3K3Q4_CLOSL</name>
<dbReference type="Pfam" id="PF00908">
    <property type="entry name" value="dTDP_sugar_isom"/>
    <property type="match status" value="1"/>
</dbReference>
<dbReference type="InterPro" id="IPR011051">
    <property type="entry name" value="RmlC_Cupin_sf"/>
</dbReference>
<dbReference type="EMBL" id="CP009933">
    <property type="protein sequence ID" value="AKA71839.1"/>
    <property type="molecule type" value="Genomic_DNA"/>
</dbReference>
<evidence type="ECO:0000313" key="5">
    <source>
        <dbReference type="Proteomes" id="UP000033115"/>
    </source>
</evidence>
<protein>
    <recommendedName>
        <fullName evidence="3">dTDP-4-dehydrorhamnose 3,5-epimerase</fullName>
        <ecNumber evidence="3">5.1.3.13</ecNumber>
    </recommendedName>
    <alternativeName>
        <fullName evidence="3">Thymidine diphospho-4-keto-rhamnose 3,5-epimerase</fullName>
    </alternativeName>
</protein>
<dbReference type="InterPro" id="IPR000888">
    <property type="entry name" value="RmlC-like"/>
</dbReference>
<proteinExistence type="inferred from homology"/>
<dbReference type="UniPathway" id="UPA00124"/>
<comment type="catalytic activity">
    <reaction evidence="3">
        <text>dTDP-4-dehydro-6-deoxy-alpha-D-glucose = dTDP-4-dehydro-beta-L-rhamnose</text>
        <dbReference type="Rhea" id="RHEA:16969"/>
        <dbReference type="ChEBI" id="CHEBI:57649"/>
        <dbReference type="ChEBI" id="CHEBI:62830"/>
        <dbReference type="EC" id="5.1.3.13"/>
    </reaction>
</comment>
<dbReference type="PANTHER" id="PTHR21047">
    <property type="entry name" value="DTDP-6-DEOXY-D-GLUCOSE-3,5 EPIMERASE"/>
    <property type="match status" value="1"/>
</dbReference>
<keyword evidence="3" id="KW-0413">Isomerase</keyword>
<dbReference type="AlphaFoldDB" id="A0A0E3K3Q4"/>
<feature type="site" description="Participates in a stacking interaction with the thymidine ring of dTDP-4-oxo-6-deoxyglucose" evidence="2">
    <location>
        <position position="138"/>
    </location>
</feature>
<keyword evidence="5" id="KW-1185">Reference proteome</keyword>
<dbReference type="CDD" id="cd00438">
    <property type="entry name" value="cupin_RmlC"/>
    <property type="match status" value="1"/>
</dbReference>
<dbReference type="PANTHER" id="PTHR21047:SF2">
    <property type="entry name" value="THYMIDINE DIPHOSPHO-4-KETO-RHAMNOSE 3,5-EPIMERASE"/>
    <property type="match status" value="1"/>
</dbReference>
<sequence>MIFNETKLKGAYIIEAAPVKDNRGFFSRVWCKREFEEYELDTNIVQCNISYNLKKGTLRGMHYQKNPYSEVKYVRCIKGALYDVIIDMRENSKTFGQWTGVELTEENRKALYIPKGFAHGFETLMDNTYLYYQVSEYYKTDAEGGIRWNDPQFNIIWPIGEPKVISNKDKNWPLFKK</sequence>
<dbReference type="HOGENOM" id="CLU_090940_1_0_9"/>
<dbReference type="KEGG" id="csq:CSCA_4714"/>
<dbReference type="GO" id="GO:0008830">
    <property type="term" value="F:dTDP-4-dehydrorhamnose 3,5-epimerase activity"/>
    <property type="evidence" value="ECO:0007669"/>
    <property type="project" value="UniProtKB-UniRule"/>
</dbReference>
<feature type="active site" description="Proton donor" evidence="1">
    <location>
        <position position="132"/>
    </location>
</feature>
<dbReference type="STRING" id="1548.CSCA_4714"/>
<dbReference type="Gene3D" id="2.60.120.10">
    <property type="entry name" value="Jelly Rolls"/>
    <property type="match status" value="1"/>
</dbReference>